<dbReference type="AlphaFoldDB" id="A0A5B7D0S2"/>
<gene>
    <name evidence="1" type="ORF">E2C01_007683</name>
</gene>
<dbReference type="EMBL" id="VSRR010000387">
    <property type="protein sequence ID" value="MPC14905.1"/>
    <property type="molecule type" value="Genomic_DNA"/>
</dbReference>
<evidence type="ECO:0000313" key="1">
    <source>
        <dbReference type="EMBL" id="MPC14905.1"/>
    </source>
</evidence>
<sequence length="73" mass="8495">MEGMWMEDKWMGYGGENVNGKWVMVMVRGMGAEWRNSHHLRQYRSHKLAPGREGESNCVTVRLNGVYEAAYRC</sequence>
<accession>A0A5B7D0S2</accession>
<keyword evidence="2" id="KW-1185">Reference proteome</keyword>
<dbReference type="Proteomes" id="UP000324222">
    <property type="component" value="Unassembled WGS sequence"/>
</dbReference>
<protein>
    <submittedName>
        <fullName evidence="1">Uncharacterized protein</fullName>
    </submittedName>
</protein>
<name>A0A5B7D0S2_PORTR</name>
<comment type="caution">
    <text evidence="1">The sequence shown here is derived from an EMBL/GenBank/DDBJ whole genome shotgun (WGS) entry which is preliminary data.</text>
</comment>
<evidence type="ECO:0000313" key="2">
    <source>
        <dbReference type="Proteomes" id="UP000324222"/>
    </source>
</evidence>
<organism evidence="1 2">
    <name type="scientific">Portunus trituberculatus</name>
    <name type="common">Swimming crab</name>
    <name type="synonym">Neptunus trituberculatus</name>
    <dbReference type="NCBI Taxonomy" id="210409"/>
    <lineage>
        <taxon>Eukaryota</taxon>
        <taxon>Metazoa</taxon>
        <taxon>Ecdysozoa</taxon>
        <taxon>Arthropoda</taxon>
        <taxon>Crustacea</taxon>
        <taxon>Multicrustacea</taxon>
        <taxon>Malacostraca</taxon>
        <taxon>Eumalacostraca</taxon>
        <taxon>Eucarida</taxon>
        <taxon>Decapoda</taxon>
        <taxon>Pleocyemata</taxon>
        <taxon>Brachyura</taxon>
        <taxon>Eubrachyura</taxon>
        <taxon>Portunoidea</taxon>
        <taxon>Portunidae</taxon>
        <taxon>Portuninae</taxon>
        <taxon>Portunus</taxon>
    </lineage>
</organism>
<proteinExistence type="predicted"/>
<reference evidence="1 2" key="1">
    <citation type="submission" date="2019-05" db="EMBL/GenBank/DDBJ databases">
        <title>Another draft genome of Portunus trituberculatus and its Hox gene families provides insights of decapod evolution.</title>
        <authorList>
            <person name="Jeong J.-H."/>
            <person name="Song I."/>
            <person name="Kim S."/>
            <person name="Choi T."/>
            <person name="Kim D."/>
            <person name="Ryu S."/>
            <person name="Kim W."/>
        </authorList>
    </citation>
    <scope>NUCLEOTIDE SEQUENCE [LARGE SCALE GENOMIC DNA]</scope>
    <source>
        <tissue evidence="1">Muscle</tissue>
    </source>
</reference>